<name>A0A5B0VCQ4_9GAMM</name>
<feature type="transmembrane region" description="Helical" evidence="1">
    <location>
        <begin position="201"/>
        <end position="223"/>
    </location>
</feature>
<gene>
    <name evidence="3" type="ORF">FWJ25_14975</name>
</gene>
<comment type="caution">
    <text evidence="3">The sequence shown here is derived from an EMBL/GenBank/DDBJ whole genome shotgun (WGS) entry which is preliminary data.</text>
</comment>
<sequence>MENDPLRAGQPIPHIGYGFEKLVDTIHKITFCHWIPGICCGSLLDYPFTRTHEHTEGSNTVAEKKKNRKSHLGIIVFGLLFALPGLGILLAGPAHTLYTHFSTANWTRVAVTLDQVNLITSTSDDSDTYSIKASYRYQFNGRSYSGSRVSYDWGSDNIGDFHQNTLQKLRSAQARGQVTAWINPDNPTESYLVRDLRWKKLLFASVFGSVFSVAGLFVIYMGTRKRSSVEDFRATDEIASSEKHGFWAFAFMAFMFLGISAPAVIAIPGELDDGNWPILAVLLFPLVGLWLARMAWVSRRNWLYYGPTPLTLDPAPGQVGGDIAGHIRLSREVSDAGWNVTLQCIRVRITQGKNSRRSESVIWQMDQVPELITRTGGSALAFRFEPPTNLPATDEDGRDQVTWRLVLKGPTKPVPLERTFEVPVVEGTQRSSISLSQPHVEHHERMGKIEALTDAAEQIDVEMSARGMVLTSRIGRNMTMKMMLLLFGLIFGGASVFLAYTAATEGFMLYIMALVFGLFGFPMLLGGLFMLGRSLKVTISSSQVEAIRYWCGIALWKRSGMLVNPGQIELVGGSSMTSGNRTIEYFSLAFRDGNKKIRLAEGIAGRPVAEAFRDNLIKLLGLH</sequence>
<evidence type="ECO:0000256" key="1">
    <source>
        <dbReference type="SAM" id="Phobius"/>
    </source>
</evidence>
<proteinExistence type="predicted"/>
<reference evidence="3 4" key="1">
    <citation type="submission" date="2019-08" db="EMBL/GenBank/DDBJ databases">
        <title>Marinobacter ZYF650 sp. nov., a marine bacterium isolated from seawater of the Mariana trench.</title>
        <authorList>
            <person name="Ahmad W."/>
        </authorList>
    </citation>
    <scope>NUCLEOTIDE SEQUENCE [LARGE SCALE GENOMIC DNA]</scope>
    <source>
        <strain evidence="3 4">ZYF650</strain>
    </source>
</reference>
<protein>
    <submittedName>
        <fullName evidence="3">DUF3592 domain-containing protein</fullName>
    </submittedName>
</protein>
<feature type="transmembrane region" description="Helical" evidence="1">
    <location>
        <begin position="482"/>
        <end position="503"/>
    </location>
</feature>
<feature type="transmembrane region" description="Helical" evidence="1">
    <location>
        <begin position="509"/>
        <end position="531"/>
    </location>
</feature>
<accession>A0A5B0VCQ4</accession>
<feature type="transmembrane region" description="Helical" evidence="1">
    <location>
        <begin position="244"/>
        <end position="268"/>
    </location>
</feature>
<feature type="transmembrane region" description="Helical" evidence="1">
    <location>
        <begin position="72"/>
        <end position="92"/>
    </location>
</feature>
<keyword evidence="1" id="KW-1133">Transmembrane helix</keyword>
<keyword evidence="4" id="KW-1185">Reference proteome</keyword>
<feature type="domain" description="DUF3592" evidence="2">
    <location>
        <begin position="120"/>
        <end position="196"/>
    </location>
</feature>
<dbReference type="InterPro" id="IPR021994">
    <property type="entry name" value="DUF3592"/>
</dbReference>
<dbReference type="Proteomes" id="UP000323161">
    <property type="component" value="Unassembled WGS sequence"/>
</dbReference>
<evidence type="ECO:0000313" key="4">
    <source>
        <dbReference type="Proteomes" id="UP000323161"/>
    </source>
</evidence>
<dbReference type="Pfam" id="PF12158">
    <property type="entry name" value="DUF3592"/>
    <property type="match status" value="1"/>
</dbReference>
<evidence type="ECO:0000313" key="3">
    <source>
        <dbReference type="EMBL" id="KAA1171935.1"/>
    </source>
</evidence>
<dbReference type="AlphaFoldDB" id="A0A5B0VCQ4"/>
<feature type="transmembrane region" description="Helical" evidence="1">
    <location>
        <begin position="274"/>
        <end position="292"/>
    </location>
</feature>
<keyword evidence="1" id="KW-0472">Membrane</keyword>
<organism evidence="3 4">
    <name type="scientific">Marinobacter salinexigens</name>
    <dbReference type="NCBI Taxonomy" id="2919747"/>
    <lineage>
        <taxon>Bacteria</taxon>
        <taxon>Pseudomonadati</taxon>
        <taxon>Pseudomonadota</taxon>
        <taxon>Gammaproteobacteria</taxon>
        <taxon>Pseudomonadales</taxon>
        <taxon>Marinobacteraceae</taxon>
        <taxon>Marinobacter</taxon>
    </lineage>
</organism>
<keyword evidence="1" id="KW-0812">Transmembrane</keyword>
<evidence type="ECO:0000259" key="2">
    <source>
        <dbReference type="Pfam" id="PF12158"/>
    </source>
</evidence>
<dbReference type="EMBL" id="VTUU01000008">
    <property type="protein sequence ID" value="KAA1171935.1"/>
    <property type="molecule type" value="Genomic_DNA"/>
</dbReference>